<dbReference type="InterPro" id="IPR050266">
    <property type="entry name" value="AB_hydrolase_sf"/>
</dbReference>
<dbReference type="Gene3D" id="3.40.50.1820">
    <property type="entry name" value="alpha/beta hydrolase"/>
    <property type="match status" value="1"/>
</dbReference>
<dbReference type="GO" id="GO:0016787">
    <property type="term" value="F:hydrolase activity"/>
    <property type="evidence" value="ECO:0007669"/>
    <property type="project" value="UniProtKB-KW"/>
</dbReference>
<dbReference type="SUPFAM" id="SSF53474">
    <property type="entry name" value="alpha/beta-Hydrolases"/>
    <property type="match status" value="1"/>
</dbReference>
<evidence type="ECO:0000256" key="2">
    <source>
        <dbReference type="ARBA" id="ARBA00022801"/>
    </source>
</evidence>
<evidence type="ECO:0000256" key="1">
    <source>
        <dbReference type="ARBA" id="ARBA00008645"/>
    </source>
</evidence>
<gene>
    <name evidence="4" type="ORF">NYF23_07255</name>
</gene>
<dbReference type="PANTHER" id="PTHR43798:SF14">
    <property type="entry name" value="SERINE HYDROLASE-LIKE PROTEIN DDB_G0286239"/>
    <property type="match status" value="1"/>
</dbReference>
<dbReference type="EMBL" id="CP103416">
    <property type="protein sequence ID" value="UVW33837.1"/>
    <property type="molecule type" value="Genomic_DNA"/>
</dbReference>
<keyword evidence="5" id="KW-1185">Reference proteome</keyword>
<dbReference type="Proteomes" id="UP001059934">
    <property type="component" value="Chromosome"/>
</dbReference>
<evidence type="ECO:0000259" key="3">
    <source>
        <dbReference type="Pfam" id="PF00561"/>
    </source>
</evidence>
<name>A0ABY5TIW7_9GAMM</name>
<dbReference type="InterPro" id="IPR000073">
    <property type="entry name" value="AB_hydrolase_1"/>
</dbReference>
<protein>
    <submittedName>
        <fullName evidence="4">Alpha/beta hydrolase</fullName>
    </submittedName>
</protein>
<dbReference type="PANTHER" id="PTHR43798">
    <property type="entry name" value="MONOACYLGLYCEROL LIPASE"/>
    <property type="match status" value="1"/>
</dbReference>
<dbReference type="Pfam" id="PF00561">
    <property type="entry name" value="Abhydrolase_1"/>
    <property type="match status" value="1"/>
</dbReference>
<accession>A0ABY5TIW7</accession>
<keyword evidence="2 4" id="KW-0378">Hydrolase</keyword>
<organism evidence="4 5">
    <name type="scientific">SAR92 clade bacterium H455</name>
    <dbReference type="NCBI Taxonomy" id="2974818"/>
    <lineage>
        <taxon>Bacteria</taxon>
        <taxon>Pseudomonadati</taxon>
        <taxon>Pseudomonadota</taxon>
        <taxon>Gammaproteobacteria</taxon>
        <taxon>Cellvibrionales</taxon>
        <taxon>Porticoccaceae</taxon>
        <taxon>SAR92 clade</taxon>
    </lineage>
</organism>
<reference evidence="4" key="1">
    <citation type="submission" date="2022-08" db="EMBL/GenBank/DDBJ databases">
        <title>Catabolic pathway analysis in culturable SAR92 clade bacteria reveals their overlooked roles in DMSP degradation in coastal seas.</title>
        <authorList>
            <person name="He X."/>
            <person name="Zhang X."/>
            <person name="Zhang Y."/>
        </authorList>
    </citation>
    <scope>NUCLEOTIDE SEQUENCE</scope>
    <source>
        <strain evidence="4">H455</strain>
    </source>
</reference>
<proteinExistence type="inferred from homology"/>
<dbReference type="InterPro" id="IPR029058">
    <property type="entry name" value="AB_hydrolase_fold"/>
</dbReference>
<comment type="similarity">
    <text evidence="1">Belongs to the AB hydrolase superfamily.</text>
</comment>
<feature type="domain" description="AB hydrolase-1" evidence="3">
    <location>
        <begin position="30"/>
        <end position="271"/>
    </location>
</feature>
<evidence type="ECO:0000313" key="5">
    <source>
        <dbReference type="Proteomes" id="UP001059934"/>
    </source>
</evidence>
<sequence length="287" mass="31511">MSLSFISERTFDVNGLTFTAKEWGSPGYTPVIALHGWLDNAASFDLMLPYLSDMHVIALDCAGHGGSSFRSADSGYNIWQDIAEVVGVADQMGWDQFALLGHSRGAIISTLIAGAFPSRITHAALIDGYLPGIADAKGTAIQIAKSVYEANRFGAASPSFFPDFERAVQARVNGFIPLKEAAAKVLAQRGVRQHEKGFYWHTDQRLKAASQLKLTRAHIEDFFTSIVAPVILIQAEDSGFKPDAQQNETFSWIANFRLLKMPGSHHLHMEEQAEQVAAQVQNFMLPE</sequence>
<evidence type="ECO:0000313" key="4">
    <source>
        <dbReference type="EMBL" id="UVW33837.1"/>
    </source>
</evidence>